<dbReference type="InterPro" id="IPR034733">
    <property type="entry name" value="AcCoA_carboxyl_beta"/>
</dbReference>
<evidence type="ECO:0000313" key="8">
    <source>
        <dbReference type="EMBL" id="EER02038.1"/>
    </source>
</evidence>
<evidence type="ECO:0000259" key="7">
    <source>
        <dbReference type="PROSITE" id="PS50928"/>
    </source>
</evidence>
<dbReference type="InParanoid" id="C5LMM1"/>
<dbReference type="PANTHER" id="PTHR22855">
    <property type="entry name" value="ACETYL, PROPIONYL, PYRUVATE, AND GLUTACONYL CARBOXYLASE-RELATED"/>
    <property type="match status" value="1"/>
</dbReference>
<dbReference type="InterPro" id="IPR045190">
    <property type="entry name" value="MCCB/AccD1-like"/>
</dbReference>
<comment type="subcellular location">
    <subcellularLocation>
        <location evidence="1">Membrane</location>
        <topology evidence="1">Multi-pass membrane protein</topology>
    </subcellularLocation>
</comment>
<dbReference type="GO" id="GO:0055085">
    <property type="term" value="P:transmembrane transport"/>
    <property type="evidence" value="ECO:0007669"/>
    <property type="project" value="InterPro"/>
</dbReference>
<sequence>MSTVEDFSRELENKLTAVMSVTPAVKEKLKSRGKMLARDRLSHLCDPDPGSVLELSSLAADGLYDGRFPGAGLVTAIAKVCGIWCAVIINEGSTMGGTWTGISCEKLLDQMLVGGCQDGFREFMPSVGTSLLVGFGQLVDGGGHLAFMFGCKDEFSVFVVVAVVIVAVVVVVVVIVAVVVVVVVVVVFVVVVVVVVFVFVVVAAAAAAVVVVVVVVVVVAAVAVVVVVVVAAVAVVVAVVE</sequence>
<dbReference type="Proteomes" id="UP000007800">
    <property type="component" value="Unassembled WGS sequence"/>
</dbReference>
<accession>C5LMM1</accession>
<evidence type="ECO:0000256" key="4">
    <source>
        <dbReference type="ARBA" id="ARBA00022989"/>
    </source>
</evidence>
<feature type="transmembrane region" description="Helical" evidence="6">
    <location>
        <begin position="155"/>
        <end position="175"/>
    </location>
</feature>
<dbReference type="GeneID" id="9054747"/>
<keyword evidence="9" id="KW-1185">Reference proteome</keyword>
<dbReference type="InterPro" id="IPR029045">
    <property type="entry name" value="ClpP/crotonase-like_dom_sf"/>
</dbReference>
<dbReference type="PROSITE" id="PS50928">
    <property type="entry name" value="ABC_TM1"/>
    <property type="match status" value="1"/>
</dbReference>
<dbReference type="AlphaFoldDB" id="C5LMM1"/>
<evidence type="ECO:0000313" key="9">
    <source>
        <dbReference type="Proteomes" id="UP000007800"/>
    </source>
</evidence>
<evidence type="ECO:0000256" key="1">
    <source>
        <dbReference type="ARBA" id="ARBA00004141"/>
    </source>
</evidence>
<keyword evidence="5 6" id="KW-0472">Membrane</keyword>
<proteinExistence type="inferred from homology"/>
<dbReference type="Pfam" id="PF01039">
    <property type="entry name" value="Carboxyl_trans"/>
    <property type="match status" value="1"/>
</dbReference>
<dbReference type="EMBL" id="GG683568">
    <property type="protein sequence ID" value="EER02038.1"/>
    <property type="molecule type" value="Genomic_DNA"/>
</dbReference>
<dbReference type="OrthoDB" id="439921at2759"/>
<organism evidence="9">
    <name type="scientific">Perkinsus marinus (strain ATCC 50983 / TXsc)</name>
    <dbReference type="NCBI Taxonomy" id="423536"/>
    <lineage>
        <taxon>Eukaryota</taxon>
        <taxon>Sar</taxon>
        <taxon>Alveolata</taxon>
        <taxon>Perkinsozoa</taxon>
        <taxon>Perkinsea</taxon>
        <taxon>Perkinsida</taxon>
        <taxon>Perkinsidae</taxon>
        <taxon>Perkinsus</taxon>
    </lineage>
</organism>
<dbReference type="PANTHER" id="PTHR22855:SF13">
    <property type="entry name" value="METHYLCROTONOYL-COA CARBOXYLASE BETA CHAIN, MITOCHONDRIAL"/>
    <property type="match status" value="1"/>
</dbReference>
<keyword evidence="4 6" id="KW-1133">Transmembrane helix</keyword>
<dbReference type="GO" id="GO:0006552">
    <property type="term" value="P:L-leucine catabolic process"/>
    <property type="evidence" value="ECO:0007669"/>
    <property type="project" value="TreeGrafter"/>
</dbReference>
<evidence type="ECO:0000256" key="5">
    <source>
        <dbReference type="ARBA" id="ARBA00023136"/>
    </source>
</evidence>
<gene>
    <name evidence="8" type="ORF">Pmar_PMAR024359</name>
</gene>
<dbReference type="GO" id="GO:1905202">
    <property type="term" value="C:methylcrotonoyl-CoA carboxylase complex"/>
    <property type="evidence" value="ECO:0007669"/>
    <property type="project" value="TreeGrafter"/>
</dbReference>
<dbReference type="SUPFAM" id="SSF52096">
    <property type="entry name" value="ClpP/crotonase"/>
    <property type="match status" value="1"/>
</dbReference>
<feature type="transmembrane region" description="Helical" evidence="6">
    <location>
        <begin position="209"/>
        <end position="240"/>
    </location>
</feature>
<evidence type="ECO:0000256" key="3">
    <source>
        <dbReference type="ARBA" id="ARBA00022692"/>
    </source>
</evidence>
<comment type="similarity">
    <text evidence="2">Belongs to the AccD/PCCB family.</text>
</comment>
<protein>
    <recommendedName>
        <fullName evidence="7">ABC transmembrane type-1 domain-containing protein</fullName>
    </recommendedName>
</protein>
<reference evidence="8 9" key="1">
    <citation type="submission" date="2008-07" db="EMBL/GenBank/DDBJ databases">
        <authorList>
            <person name="El-Sayed N."/>
            <person name="Caler E."/>
            <person name="Inman J."/>
            <person name="Amedeo P."/>
            <person name="Hass B."/>
            <person name="Wortman J."/>
        </authorList>
    </citation>
    <scope>NUCLEOTIDE SEQUENCE [LARGE SCALE GENOMIC DNA]</scope>
    <source>
        <strain evidence="9">ATCC 50983 / TXsc</strain>
    </source>
</reference>
<evidence type="ECO:0000256" key="2">
    <source>
        <dbReference type="ARBA" id="ARBA00006102"/>
    </source>
</evidence>
<dbReference type="InterPro" id="IPR000515">
    <property type="entry name" value="MetI-like"/>
</dbReference>
<dbReference type="GO" id="GO:0004485">
    <property type="term" value="F:methylcrotonoyl-CoA carboxylase activity"/>
    <property type="evidence" value="ECO:0007669"/>
    <property type="project" value="TreeGrafter"/>
</dbReference>
<keyword evidence="3 6" id="KW-0812">Transmembrane</keyword>
<dbReference type="GO" id="GO:0016020">
    <property type="term" value="C:membrane"/>
    <property type="evidence" value="ECO:0007669"/>
    <property type="project" value="UniProtKB-SubCell"/>
</dbReference>
<feature type="domain" description="ABC transmembrane type-1" evidence="7">
    <location>
        <begin position="159"/>
        <end position="241"/>
    </location>
</feature>
<feature type="transmembrane region" description="Helical" evidence="6">
    <location>
        <begin position="181"/>
        <end position="202"/>
    </location>
</feature>
<name>C5LMM1_PERM5</name>
<evidence type="ECO:0000256" key="6">
    <source>
        <dbReference type="SAM" id="Phobius"/>
    </source>
</evidence>
<dbReference type="RefSeq" id="XP_002769320.1">
    <property type="nucleotide sequence ID" value="XM_002769274.1"/>
</dbReference>
<dbReference type="Gene3D" id="3.90.226.10">
    <property type="entry name" value="2-enoyl-CoA Hydratase, Chain A, domain 1"/>
    <property type="match status" value="1"/>
</dbReference>